<dbReference type="PROSITE" id="PS00616">
    <property type="entry name" value="HIS_ACID_PHOSPHAT_1"/>
    <property type="match status" value="1"/>
</dbReference>
<evidence type="ECO:0000313" key="5">
    <source>
        <dbReference type="EMBL" id="CDW84663.1"/>
    </source>
</evidence>
<proteinExistence type="inferred from homology"/>
<keyword evidence="4" id="KW-0732">Signal</keyword>
<evidence type="ECO:0000313" key="6">
    <source>
        <dbReference type="Proteomes" id="UP000039865"/>
    </source>
</evidence>
<dbReference type="InParanoid" id="A0A078AUW8"/>
<dbReference type="EMBL" id="CCKQ01013042">
    <property type="protein sequence ID" value="CDW84663.1"/>
    <property type="molecule type" value="Genomic_DNA"/>
</dbReference>
<comment type="similarity">
    <text evidence="1">Belongs to the histidine acid phosphatase family.</text>
</comment>
<keyword evidence="3" id="KW-1133">Transmembrane helix</keyword>
<dbReference type="OMA" id="NCNWNCE"/>
<dbReference type="PANTHER" id="PTHR11567">
    <property type="entry name" value="ACID PHOSPHATASE-RELATED"/>
    <property type="match status" value="1"/>
</dbReference>
<sequence>MFNSILILLAFQSINLSNAKEQLEMAIEICRHGARSPVDQKHNVSQIYWPRGLGMLTEVGSRQQFELGTELRKRYIDEYKLLDEVYNPEQLLVMSTVRERCFESAQAQLQGLYPPLTQSSQNTPKLTSWQQTHVTLPLSSNDEDFKNFENSDSLKNLNDSPGEIAYQNIPIYVQEEKKDFVLRGFSHKTCPIMVQRLQEASQTQYYQDLLKYYQEKLFIPLSRKLNIQPEIMKWDEFQKMADEIVLTLENGQKLPFQLTEDELKLIRIFMADEFFNVKNYGQDIPWFTSSRLREFIADKMQGKLNNEHNQKFIIMSSHDSVVAMILAALDLRQDEQPKLASTVIFELWSSSNLTSINGNLPLQSKVQWVKLLYNDKELNLHTFCYGSSNSNNFMPNKCDFQTFQQKLSENIYPIEKDCFETQYSSIFQPLGQLDFGKYNQTIVAVALLGFLVVLLVIGKKMFDNSLKKKQPKKNFKGGFKFVETE</sequence>
<dbReference type="Pfam" id="PF00328">
    <property type="entry name" value="His_Phos_2"/>
    <property type="match status" value="1"/>
</dbReference>
<organism evidence="5 6">
    <name type="scientific">Stylonychia lemnae</name>
    <name type="common">Ciliate</name>
    <dbReference type="NCBI Taxonomy" id="5949"/>
    <lineage>
        <taxon>Eukaryota</taxon>
        <taxon>Sar</taxon>
        <taxon>Alveolata</taxon>
        <taxon>Ciliophora</taxon>
        <taxon>Intramacronucleata</taxon>
        <taxon>Spirotrichea</taxon>
        <taxon>Stichotrichia</taxon>
        <taxon>Sporadotrichida</taxon>
        <taxon>Oxytrichidae</taxon>
        <taxon>Stylonychinae</taxon>
        <taxon>Stylonychia</taxon>
    </lineage>
</organism>
<accession>A0A078AUW8</accession>
<name>A0A078AUW8_STYLE</name>
<feature type="chain" id="PRO_5001729711" evidence="4">
    <location>
        <begin position="20"/>
        <end position="485"/>
    </location>
</feature>
<feature type="transmembrane region" description="Helical" evidence="3">
    <location>
        <begin position="438"/>
        <end position="458"/>
    </location>
</feature>
<keyword evidence="3" id="KW-0472">Membrane</keyword>
<keyword evidence="3" id="KW-0812">Transmembrane</keyword>
<dbReference type="Proteomes" id="UP000039865">
    <property type="component" value="Unassembled WGS sequence"/>
</dbReference>
<keyword evidence="6" id="KW-1185">Reference proteome</keyword>
<dbReference type="InterPro" id="IPR033379">
    <property type="entry name" value="Acid_Pase_AS"/>
</dbReference>
<dbReference type="OrthoDB" id="299201at2759"/>
<protein>
    <submittedName>
        <fullName evidence="5">Major acid phosphatase map (Histidine-acid phosphatase)</fullName>
    </submittedName>
</protein>
<dbReference type="PANTHER" id="PTHR11567:SF110">
    <property type="entry name" value="2-PHOSPHOXYLOSE PHOSPHATASE 1"/>
    <property type="match status" value="1"/>
</dbReference>
<dbReference type="AlphaFoldDB" id="A0A078AUW8"/>
<dbReference type="SUPFAM" id="SSF53254">
    <property type="entry name" value="Phosphoglycerate mutase-like"/>
    <property type="match status" value="1"/>
</dbReference>
<dbReference type="GO" id="GO:0016791">
    <property type="term" value="F:phosphatase activity"/>
    <property type="evidence" value="ECO:0007669"/>
    <property type="project" value="TreeGrafter"/>
</dbReference>
<dbReference type="InterPro" id="IPR050645">
    <property type="entry name" value="Histidine_acid_phosphatase"/>
</dbReference>
<dbReference type="CDD" id="cd07061">
    <property type="entry name" value="HP_HAP_like"/>
    <property type="match status" value="1"/>
</dbReference>
<keyword evidence="2" id="KW-0378">Hydrolase</keyword>
<dbReference type="InterPro" id="IPR000560">
    <property type="entry name" value="His_Pase_clade-2"/>
</dbReference>
<dbReference type="Gene3D" id="3.40.50.1240">
    <property type="entry name" value="Phosphoglycerate mutase-like"/>
    <property type="match status" value="1"/>
</dbReference>
<evidence type="ECO:0000256" key="4">
    <source>
        <dbReference type="SAM" id="SignalP"/>
    </source>
</evidence>
<gene>
    <name evidence="5" type="primary">Contig10346.g11038</name>
    <name evidence="5" type="ORF">STYLEM_13729</name>
</gene>
<feature type="signal peptide" evidence="4">
    <location>
        <begin position="1"/>
        <end position="19"/>
    </location>
</feature>
<reference evidence="5 6" key="1">
    <citation type="submission" date="2014-06" db="EMBL/GenBank/DDBJ databases">
        <authorList>
            <person name="Swart Estienne"/>
        </authorList>
    </citation>
    <scope>NUCLEOTIDE SEQUENCE [LARGE SCALE GENOMIC DNA]</scope>
    <source>
        <strain evidence="5 6">130c</strain>
    </source>
</reference>
<dbReference type="InterPro" id="IPR029033">
    <property type="entry name" value="His_PPase_superfam"/>
</dbReference>
<evidence type="ECO:0000256" key="1">
    <source>
        <dbReference type="ARBA" id="ARBA00005375"/>
    </source>
</evidence>
<evidence type="ECO:0000256" key="2">
    <source>
        <dbReference type="ARBA" id="ARBA00022801"/>
    </source>
</evidence>
<evidence type="ECO:0000256" key="3">
    <source>
        <dbReference type="SAM" id="Phobius"/>
    </source>
</evidence>